<dbReference type="EMBL" id="UOFG01000051">
    <property type="protein sequence ID" value="VAW58878.1"/>
    <property type="molecule type" value="Genomic_DNA"/>
</dbReference>
<feature type="transmembrane region" description="Helical" evidence="1">
    <location>
        <begin position="171"/>
        <end position="189"/>
    </location>
</feature>
<dbReference type="Gene3D" id="2.60.40.680">
    <property type="match status" value="1"/>
</dbReference>
<evidence type="ECO:0000256" key="1">
    <source>
        <dbReference type="SAM" id="Phobius"/>
    </source>
</evidence>
<accession>A0A3B0WS60</accession>
<sequence>MKTTLYTCPRKIQRALTGLCLMLSASAVHASSASLSAAPSPLNIDDIFSLDFALDLSDTNTTGGAIDISWDAGVIQFNNNFSFDTGTIDSNIRDTGFDVIDFQQPGLLSIGLGNFSGMSPSGLLGLLDFTVVGAGTTNISLADSAKWAGFFETTGGAAISLDYTASTVTTVPLPAPIGLMIAGLSLFGIRRSQRKNLTPG</sequence>
<organism evidence="2">
    <name type="scientific">hydrothermal vent metagenome</name>
    <dbReference type="NCBI Taxonomy" id="652676"/>
    <lineage>
        <taxon>unclassified sequences</taxon>
        <taxon>metagenomes</taxon>
        <taxon>ecological metagenomes</taxon>
    </lineage>
</organism>
<dbReference type="InterPro" id="IPR008965">
    <property type="entry name" value="CBM2/CBM3_carb-bd_dom_sf"/>
</dbReference>
<evidence type="ECO:0000313" key="2">
    <source>
        <dbReference type="EMBL" id="VAW58878.1"/>
    </source>
</evidence>
<reference evidence="2" key="1">
    <citation type="submission" date="2018-06" db="EMBL/GenBank/DDBJ databases">
        <authorList>
            <person name="Zhirakovskaya E."/>
        </authorList>
    </citation>
    <scope>NUCLEOTIDE SEQUENCE</scope>
</reference>
<dbReference type="GO" id="GO:0030246">
    <property type="term" value="F:carbohydrate binding"/>
    <property type="evidence" value="ECO:0007669"/>
    <property type="project" value="InterPro"/>
</dbReference>
<keyword evidence="1" id="KW-0472">Membrane</keyword>
<proteinExistence type="predicted"/>
<name>A0A3B0WS60_9ZZZZ</name>
<protein>
    <submittedName>
        <fullName evidence="2">Uncharacterized protein</fullName>
    </submittedName>
</protein>
<dbReference type="AlphaFoldDB" id="A0A3B0WS60"/>
<keyword evidence="1" id="KW-0812">Transmembrane</keyword>
<keyword evidence="1" id="KW-1133">Transmembrane helix</keyword>
<dbReference type="SUPFAM" id="SSF49384">
    <property type="entry name" value="Carbohydrate-binding domain"/>
    <property type="match status" value="1"/>
</dbReference>
<gene>
    <name evidence="2" type="ORF">MNBD_GAMMA11-638</name>
</gene>